<dbReference type="GO" id="GO:0008218">
    <property type="term" value="P:bioluminescence"/>
    <property type="evidence" value="ECO:0007669"/>
    <property type="project" value="InterPro"/>
</dbReference>
<accession>X1C0M9</accession>
<dbReference type="AlphaFoldDB" id="X1C0M9"/>
<evidence type="ECO:0000313" key="2">
    <source>
        <dbReference type="EMBL" id="GAG77936.1"/>
    </source>
</evidence>
<dbReference type="InterPro" id="IPR008670">
    <property type="entry name" value="CoA_reduct_LuxC"/>
</dbReference>
<dbReference type="GO" id="GO:0003995">
    <property type="term" value="F:acyl-CoA dehydrogenase activity"/>
    <property type="evidence" value="ECO:0007669"/>
    <property type="project" value="InterPro"/>
</dbReference>
<dbReference type="EMBL" id="BART01018779">
    <property type="protein sequence ID" value="GAG77936.1"/>
    <property type="molecule type" value="Genomic_DNA"/>
</dbReference>
<feature type="non-terminal residue" evidence="2">
    <location>
        <position position="206"/>
    </location>
</feature>
<reference evidence="2" key="1">
    <citation type="journal article" date="2014" name="Front. Microbiol.">
        <title>High frequency of phylogenetically diverse reductive dehalogenase-homologous genes in deep subseafloor sedimentary metagenomes.</title>
        <authorList>
            <person name="Kawai M."/>
            <person name="Futagami T."/>
            <person name="Toyoda A."/>
            <person name="Takaki Y."/>
            <person name="Nishi S."/>
            <person name="Hori S."/>
            <person name="Arai W."/>
            <person name="Tsubouchi T."/>
            <person name="Morono Y."/>
            <person name="Uchiyama I."/>
            <person name="Ito T."/>
            <person name="Fujiyama A."/>
            <person name="Inagaki F."/>
            <person name="Takami H."/>
        </authorList>
    </citation>
    <scope>NUCLEOTIDE SEQUENCE</scope>
    <source>
        <strain evidence="2">Expedition CK06-06</strain>
    </source>
</reference>
<evidence type="ECO:0000256" key="1">
    <source>
        <dbReference type="ARBA" id="ARBA00022857"/>
    </source>
</evidence>
<gene>
    <name evidence="2" type="ORF">S01H4_35340</name>
</gene>
<dbReference type="Pfam" id="PF05893">
    <property type="entry name" value="LuxC"/>
    <property type="match status" value="1"/>
</dbReference>
<organism evidence="2">
    <name type="scientific">marine sediment metagenome</name>
    <dbReference type="NCBI Taxonomy" id="412755"/>
    <lineage>
        <taxon>unclassified sequences</taxon>
        <taxon>metagenomes</taxon>
        <taxon>ecological metagenomes</taxon>
    </lineage>
</organism>
<name>X1C0M9_9ZZZZ</name>
<keyword evidence="1" id="KW-0521">NADP</keyword>
<comment type="caution">
    <text evidence="2">The sequence shown here is derived from an EMBL/GenBank/DDBJ whole genome shotgun (WGS) entry which is preliminary data.</text>
</comment>
<proteinExistence type="predicted"/>
<protein>
    <submittedName>
        <fullName evidence="2">Uncharacterized protein</fullName>
    </submittedName>
</protein>
<sequence length="206" mass="23384">MSKTIKCYFWNPELDLEDKLDFNYQDIGHGIELKKPVLTTDILEKIIIDLKQKRKDHLLNMGIANIIDTIDKVTDQWMNPDYKRRKFALDVLPKVTGFSVQMLETLGFGHMLKLLKKENIPITGKLQHKNFTEFAEHGDGLVKAYGEVQVTHSNYEPEIIGHICAGNILGLAAIEMVIDKLVDAATWVKVSTEEPVFGALYAKSIE</sequence>